<dbReference type="EMBL" id="JABAFG010000007">
    <property type="protein sequence ID" value="NME28143.1"/>
    <property type="molecule type" value="Genomic_DNA"/>
</dbReference>
<organism evidence="3 4">
    <name type="scientific">Megasphaera hexanoica</name>
    <dbReference type="NCBI Taxonomy" id="1675036"/>
    <lineage>
        <taxon>Bacteria</taxon>
        <taxon>Bacillati</taxon>
        <taxon>Bacillota</taxon>
        <taxon>Negativicutes</taxon>
        <taxon>Veillonellales</taxon>
        <taxon>Veillonellaceae</taxon>
        <taxon>Megasphaera</taxon>
    </lineage>
</organism>
<comment type="catalytic activity">
    <reaction evidence="2">
        <text>a D-aminoacyl-tRNA + H2O = a tRNA + a D-alpha-amino acid + H(+)</text>
        <dbReference type="Rhea" id="RHEA:13953"/>
        <dbReference type="Rhea" id="RHEA-COMP:10123"/>
        <dbReference type="Rhea" id="RHEA-COMP:10124"/>
        <dbReference type="ChEBI" id="CHEBI:15377"/>
        <dbReference type="ChEBI" id="CHEBI:15378"/>
        <dbReference type="ChEBI" id="CHEBI:59871"/>
        <dbReference type="ChEBI" id="CHEBI:78442"/>
        <dbReference type="ChEBI" id="CHEBI:79333"/>
        <dbReference type="EC" id="3.1.1.96"/>
    </reaction>
</comment>
<comment type="subunit">
    <text evidence="2">Homodimer.</text>
</comment>
<dbReference type="InterPro" id="IPR003732">
    <property type="entry name" value="Daa-tRNA_deacyls_DTD"/>
</dbReference>
<dbReference type="GO" id="GO:0005737">
    <property type="term" value="C:cytoplasm"/>
    <property type="evidence" value="ECO:0007669"/>
    <property type="project" value="UniProtKB-SubCell"/>
</dbReference>
<comment type="domain">
    <text evidence="2">A Gly-cisPro motif from one monomer fits into the active site of the other monomer to allow specific chiral rejection of L-amino acids.</text>
</comment>
<proteinExistence type="inferred from homology"/>
<dbReference type="RefSeq" id="WP_075582084.1">
    <property type="nucleotide sequence ID" value="NZ_JABAFG010000007.1"/>
</dbReference>
<dbReference type="EC" id="3.1.1.96" evidence="2"/>
<dbReference type="NCBIfam" id="TIGR00256">
    <property type="entry name" value="D-aminoacyl-tRNA deacylase"/>
    <property type="match status" value="1"/>
</dbReference>
<evidence type="ECO:0000256" key="2">
    <source>
        <dbReference type="HAMAP-Rule" id="MF_00518"/>
    </source>
</evidence>
<comment type="caution">
    <text evidence="3">The sequence shown here is derived from an EMBL/GenBank/DDBJ whole genome shotgun (WGS) entry which is preliminary data.</text>
</comment>
<dbReference type="GO" id="GO:0043908">
    <property type="term" value="F:Ser(Gly)-tRNA(Ala) hydrolase activity"/>
    <property type="evidence" value="ECO:0007669"/>
    <property type="project" value="UniProtKB-UniRule"/>
</dbReference>
<dbReference type="GO" id="GO:0019478">
    <property type="term" value="P:D-amino acid catabolic process"/>
    <property type="evidence" value="ECO:0007669"/>
    <property type="project" value="UniProtKB-UniRule"/>
</dbReference>
<evidence type="ECO:0000313" key="3">
    <source>
        <dbReference type="EMBL" id="NME28143.1"/>
    </source>
</evidence>
<reference evidence="3 4" key="1">
    <citation type="submission" date="2020-04" db="EMBL/GenBank/DDBJ databases">
        <authorList>
            <person name="Hitch T.C.A."/>
            <person name="Wylensek D."/>
            <person name="Clavel T."/>
        </authorList>
    </citation>
    <scope>NUCLEOTIDE SEQUENCE [LARGE SCALE GENOMIC DNA]</scope>
    <source>
        <strain evidence="3 4">Oil-RF-744-FAT-WT-6-1</strain>
    </source>
</reference>
<dbReference type="AlphaFoldDB" id="A0A848C0N6"/>
<dbReference type="Proteomes" id="UP000591071">
    <property type="component" value="Unassembled WGS sequence"/>
</dbReference>
<comment type="similarity">
    <text evidence="1 2">Belongs to the DTD family.</text>
</comment>
<comment type="catalytic activity">
    <reaction evidence="2">
        <text>glycyl-tRNA(Ala) + H2O = tRNA(Ala) + glycine + H(+)</text>
        <dbReference type="Rhea" id="RHEA:53744"/>
        <dbReference type="Rhea" id="RHEA-COMP:9657"/>
        <dbReference type="Rhea" id="RHEA-COMP:13640"/>
        <dbReference type="ChEBI" id="CHEBI:15377"/>
        <dbReference type="ChEBI" id="CHEBI:15378"/>
        <dbReference type="ChEBI" id="CHEBI:57305"/>
        <dbReference type="ChEBI" id="CHEBI:78442"/>
        <dbReference type="ChEBI" id="CHEBI:78522"/>
    </reaction>
</comment>
<comment type="subcellular location">
    <subcellularLocation>
        <location evidence="2">Cytoplasm</location>
    </subcellularLocation>
</comment>
<name>A0A848C0N6_9FIRM</name>
<sequence>MRAVVQRTNYAYVTSEGTESGRTGPGLMVLLGVSRDDTEEDARYMADKICHLRIFEDEGGKMNRSLLDISGEMLVVSQFTLYGDVRHGRRPGFTEAAAPEQANVLYETFVALVRQMGIHTETGVFRTEMVVTLANDGPVTILVDSKKTF</sequence>
<accession>A0A848C0N6</accession>
<keyword evidence="2" id="KW-0963">Cytoplasm</keyword>
<evidence type="ECO:0000256" key="1">
    <source>
        <dbReference type="ARBA" id="ARBA00009673"/>
    </source>
</evidence>
<dbReference type="EC" id="3.1.1.-" evidence="2"/>
<dbReference type="GO" id="GO:0051500">
    <property type="term" value="F:D-tyrosyl-tRNA(Tyr) deacylase activity"/>
    <property type="evidence" value="ECO:0007669"/>
    <property type="project" value="TreeGrafter"/>
</dbReference>
<keyword evidence="2" id="KW-0694">RNA-binding</keyword>
<dbReference type="CDD" id="cd00563">
    <property type="entry name" value="Dtyr_deacylase"/>
    <property type="match status" value="1"/>
</dbReference>
<dbReference type="SUPFAM" id="SSF69500">
    <property type="entry name" value="DTD-like"/>
    <property type="match status" value="1"/>
</dbReference>
<gene>
    <name evidence="2" type="primary">dtd</name>
    <name evidence="3" type="ORF">HF872_05835</name>
</gene>
<keyword evidence="2 3" id="KW-0378">Hydrolase</keyword>
<dbReference type="PANTHER" id="PTHR10472:SF5">
    <property type="entry name" value="D-AMINOACYL-TRNA DEACYLASE 1"/>
    <property type="match status" value="1"/>
</dbReference>
<feature type="short sequence motif" description="Gly-cisPro motif, important for rejection of L-amino acids" evidence="2">
    <location>
        <begin position="137"/>
        <end position="138"/>
    </location>
</feature>
<protein>
    <recommendedName>
        <fullName evidence="2">D-aminoacyl-tRNA deacylase</fullName>
        <shortName evidence="2">DTD</shortName>
        <ecNumber evidence="2">3.1.1.96</ecNumber>
    </recommendedName>
    <alternativeName>
        <fullName evidence="2">Gly-tRNA(Ala) deacylase</fullName>
        <ecNumber evidence="2">3.1.1.-</ecNumber>
    </alternativeName>
</protein>
<dbReference type="PANTHER" id="PTHR10472">
    <property type="entry name" value="D-TYROSYL-TRNA TYR DEACYLASE"/>
    <property type="match status" value="1"/>
</dbReference>
<keyword evidence="2" id="KW-0820">tRNA-binding</keyword>
<dbReference type="FunFam" id="3.50.80.10:FF:000001">
    <property type="entry name" value="D-aminoacyl-tRNA deacylase"/>
    <property type="match status" value="1"/>
</dbReference>
<dbReference type="InterPro" id="IPR023509">
    <property type="entry name" value="DTD-like_sf"/>
</dbReference>
<dbReference type="Pfam" id="PF02580">
    <property type="entry name" value="Tyr_Deacylase"/>
    <property type="match status" value="1"/>
</dbReference>
<dbReference type="Gene3D" id="3.50.80.10">
    <property type="entry name" value="D-tyrosyl-tRNA(Tyr) deacylase"/>
    <property type="match status" value="1"/>
</dbReference>
<evidence type="ECO:0000313" key="4">
    <source>
        <dbReference type="Proteomes" id="UP000591071"/>
    </source>
</evidence>
<dbReference type="HAMAP" id="MF_00518">
    <property type="entry name" value="Deacylase_Dtd"/>
    <property type="match status" value="1"/>
</dbReference>
<dbReference type="GO" id="GO:0000049">
    <property type="term" value="F:tRNA binding"/>
    <property type="evidence" value="ECO:0007669"/>
    <property type="project" value="UniProtKB-UniRule"/>
</dbReference>
<comment type="function">
    <text evidence="2">An aminoacyl-tRNA editing enzyme that deacylates mischarged D-aminoacyl-tRNAs. Also deacylates mischarged glycyl-tRNA(Ala), protecting cells against glycine mischarging by AlaRS. Acts via tRNA-based rather than protein-based catalysis; rejects L-amino acids rather than detecting D-amino acids in the active site. By recycling D-aminoacyl-tRNA to D-amino acids and free tRNA molecules, this enzyme counteracts the toxicity associated with the formation of D-aminoacyl-tRNA entities in vivo and helps enforce protein L-homochirality.</text>
</comment>
<dbReference type="GO" id="GO:0106026">
    <property type="term" value="F:Gly-tRNA(Ala) deacylase activity"/>
    <property type="evidence" value="ECO:0007669"/>
    <property type="project" value="UniProtKB-UniRule"/>
</dbReference>